<keyword evidence="2" id="KW-1185">Reference proteome</keyword>
<evidence type="ECO:0000313" key="2">
    <source>
        <dbReference type="Proteomes" id="UP000540506"/>
    </source>
</evidence>
<proteinExistence type="predicted"/>
<dbReference type="AlphaFoldDB" id="A0A7W7R3V5"/>
<evidence type="ECO:0000313" key="1">
    <source>
        <dbReference type="EMBL" id="MBB4924932.1"/>
    </source>
</evidence>
<dbReference type="Proteomes" id="UP000540506">
    <property type="component" value="Unassembled WGS sequence"/>
</dbReference>
<comment type="caution">
    <text evidence="1">The sequence shown here is derived from an EMBL/GenBank/DDBJ whole genome shotgun (WGS) entry which is preliminary data.</text>
</comment>
<dbReference type="EMBL" id="JACHJV010000001">
    <property type="protein sequence ID" value="MBB4924932.1"/>
    <property type="molecule type" value="Genomic_DNA"/>
</dbReference>
<gene>
    <name evidence="1" type="ORF">FHR34_003925</name>
</gene>
<organism evidence="1 2">
    <name type="scientific">Kitasatospora kifunensis</name>
    <name type="common">Streptomyces kifunensis</name>
    <dbReference type="NCBI Taxonomy" id="58351"/>
    <lineage>
        <taxon>Bacteria</taxon>
        <taxon>Bacillati</taxon>
        <taxon>Actinomycetota</taxon>
        <taxon>Actinomycetes</taxon>
        <taxon>Kitasatosporales</taxon>
        <taxon>Streptomycetaceae</taxon>
        <taxon>Kitasatospora</taxon>
    </lineage>
</organism>
<accession>A0A7W7R3V5</accession>
<dbReference type="RefSeq" id="WP_221521589.1">
    <property type="nucleotide sequence ID" value="NZ_JACHJV010000001.1"/>
</dbReference>
<sequence length="159" mass="17560">MSAATLWKDSQDLVPPKVFDAVVATVRDNNPEMDDHLAQRIVREALKFVATCGRFRDRGMAPSRVVDEGWHALILHTRAYEELCALVGGAVHHYPERPDPTRYNGAVVIFTTSMMQEAGYLPDYQLWGDPQSGEITVAASCTHSPPDCQVSCMNKPGMG</sequence>
<reference evidence="1 2" key="1">
    <citation type="submission" date="2020-08" db="EMBL/GenBank/DDBJ databases">
        <title>Sequencing the genomes of 1000 actinobacteria strains.</title>
        <authorList>
            <person name="Klenk H.-P."/>
        </authorList>
    </citation>
    <scope>NUCLEOTIDE SEQUENCE [LARGE SCALE GENOMIC DNA]</scope>
    <source>
        <strain evidence="1 2">DSM 41654</strain>
    </source>
</reference>
<name>A0A7W7R3V5_KITKI</name>
<protein>
    <submittedName>
        <fullName evidence="1">Uncharacterized protein</fullName>
    </submittedName>
</protein>